<dbReference type="Proteomes" id="UP001055013">
    <property type="component" value="Unassembled WGS sequence"/>
</dbReference>
<sequence>MTADRAVRSDENPARLTVVVLTYNRVHQVLDTLAKLAALPDRFDIVAVDNASSDGTAAHIAAAFPFITLVIAPANLGAAGRNLGVAHVSTEYVAFCDDDTCWDPGSLSRAVKILDAAPCVAVLNARILVGALGTPDETCERMRESPLRSEVLPAPALIGYIACACVFRTNVFRQVGGYEARLFIGGEETLVALDVLSAGHEIIYIDELIVHHHPSPIRDSAQRRRLLARNAAWVAWMRLPPAEALRETRNAIRIISTERSTFSELRVLLAGIAWALSRRRVIGERVKHMLQRVREDDARHAREI</sequence>
<keyword evidence="2" id="KW-1185">Reference proteome</keyword>
<name>A0ACB5QS54_9BURK</name>
<reference evidence="1" key="1">
    <citation type="submission" date="2021-09" db="EMBL/GenBank/DDBJ databases">
        <title>Isolation and characterization of 3-chlorobenzoate degrading bacteria from soils in Shizuoka.</title>
        <authorList>
            <person name="Ifat A."/>
            <person name="Ogawa N."/>
            <person name="Kimbara K."/>
            <person name="Moriuchi R."/>
            <person name="Dohra H."/>
            <person name="Shintani M."/>
        </authorList>
    </citation>
    <scope>NUCLEOTIDE SEQUENCE</scope>
    <source>
        <strain evidence="1">19CS2-2</strain>
    </source>
</reference>
<accession>A0ACB5QS54</accession>
<dbReference type="EMBL" id="BPUR01000006">
    <property type="protein sequence ID" value="GJH17552.1"/>
    <property type="molecule type" value="Genomic_DNA"/>
</dbReference>
<protein>
    <submittedName>
        <fullName evidence="1">Glycosyltransferase</fullName>
    </submittedName>
</protein>
<evidence type="ECO:0000313" key="1">
    <source>
        <dbReference type="EMBL" id="GJH17552.1"/>
    </source>
</evidence>
<evidence type="ECO:0000313" key="2">
    <source>
        <dbReference type="Proteomes" id="UP001055013"/>
    </source>
</evidence>
<comment type="caution">
    <text evidence="1">The sequence shown here is derived from an EMBL/GenBank/DDBJ whole genome shotgun (WGS) entry which is preliminary data.</text>
</comment>
<organism evidence="1 2">
    <name type="scientific">Caballeronia novacaledonica</name>
    <dbReference type="NCBI Taxonomy" id="1544861"/>
    <lineage>
        <taxon>Bacteria</taxon>
        <taxon>Pseudomonadati</taxon>
        <taxon>Pseudomonadota</taxon>
        <taxon>Betaproteobacteria</taxon>
        <taxon>Burkholderiales</taxon>
        <taxon>Burkholderiaceae</taxon>
        <taxon>Caballeronia</taxon>
    </lineage>
</organism>
<proteinExistence type="predicted"/>
<gene>
    <name evidence="1" type="ORF">CBA19CS22_13440</name>
</gene>